<evidence type="ECO:0000313" key="1">
    <source>
        <dbReference type="EMBL" id="QHT10836.1"/>
    </source>
</evidence>
<sequence length="143" mass="17065">MTTTIKLYIPRISVHPTHAHIPIPQLLEENFNKLQIGKIVYLDIHERTNEAGHPYYFAFIDIESFENIYSLYVLGTINKYGNYRVVYDEANYLYWEVKQYIEKSQRGSPVTIKSDEWLAFSLWKTPSLLRKHYEFIENLPNFI</sequence>
<dbReference type="AlphaFoldDB" id="A0A6C0D195"/>
<protein>
    <submittedName>
        <fullName evidence="1">Uncharacterized protein</fullName>
    </submittedName>
</protein>
<accession>A0A6C0D195</accession>
<reference evidence="1" key="1">
    <citation type="journal article" date="2020" name="Nature">
        <title>Giant virus diversity and host interactions through global metagenomics.</title>
        <authorList>
            <person name="Schulz F."/>
            <person name="Roux S."/>
            <person name="Paez-Espino D."/>
            <person name="Jungbluth S."/>
            <person name="Walsh D.A."/>
            <person name="Denef V.J."/>
            <person name="McMahon K.D."/>
            <person name="Konstantinidis K.T."/>
            <person name="Eloe-Fadrosh E.A."/>
            <person name="Kyrpides N.C."/>
            <person name="Woyke T."/>
        </authorList>
    </citation>
    <scope>NUCLEOTIDE SEQUENCE</scope>
    <source>
        <strain evidence="1">GVMAG-M-3300023174-111</strain>
    </source>
</reference>
<name>A0A6C0D195_9ZZZZ</name>
<dbReference type="EMBL" id="MN739530">
    <property type="protein sequence ID" value="QHT10836.1"/>
    <property type="molecule type" value="Genomic_DNA"/>
</dbReference>
<proteinExistence type="predicted"/>
<organism evidence="1">
    <name type="scientific">viral metagenome</name>
    <dbReference type="NCBI Taxonomy" id="1070528"/>
    <lineage>
        <taxon>unclassified sequences</taxon>
        <taxon>metagenomes</taxon>
        <taxon>organismal metagenomes</taxon>
    </lineage>
</organism>